<dbReference type="InterPro" id="IPR003660">
    <property type="entry name" value="HAMP_dom"/>
</dbReference>
<organism evidence="14 15">
    <name type="scientific">Pseudomonas mangiferae</name>
    <dbReference type="NCBI Taxonomy" id="2593654"/>
    <lineage>
        <taxon>Bacteria</taxon>
        <taxon>Pseudomonadati</taxon>
        <taxon>Pseudomonadota</taxon>
        <taxon>Gammaproteobacteria</taxon>
        <taxon>Pseudomonadales</taxon>
        <taxon>Pseudomonadaceae</taxon>
        <taxon>Pseudomonas</taxon>
    </lineage>
</organism>
<evidence type="ECO:0000256" key="9">
    <source>
        <dbReference type="PROSITE-ProRule" id="PRU00284"/>
    </source>
</evidence>
<gene>
    <name evidence="14" type="ORF">FM069_13235</name>
</gene>
<keyword evidence="4 11" id="KW-0812">Transmembrane</keyword>
<dbReference type="GO" id="GO:0007165">
    <property type="term" value="P:signal transduction"/>
    <property type="evidence" value="ECO:0007669"/>
    <property type="project" value="UniProtKB-KW"/>
</dbReference>
<sequence length="669" mass="71097">MSMLPERISTRLTLGAVLLLVLTALAVFAVMVFRGQPRVVAESNALIEQTGTSIVRQLGLKLTGIEGLAVSMAHLAEVLPRDEALYRDTYPRLIDNGGDAAIAGGGIWPEPGAFASGVERRSFFWARGGSGALDYSDDYNTPDGPGYHNDAWYTGARGAKGTACVWSEAYQDPVSKVPMVTCSVPYALQGRFAGVSTIDLRLDDLARFLQEQGKVTGGYAFALDQSGNVLFFPLGEGGKDAAMQKFDDLAGRQAWLKPLLDARQKAASNGSASASLDEDALLGEPGQANLFRMPQTGWIVGLVTPQANATRLARAITYELLAFLLPLLGLLLFFVWLAGRKLLEQLDETTVQIDALGSGQGQGGALTILRQDEIGSLRRAVNQYAGRLQGMLQVIGEESQRLLDEAGRLGGLSSALLERAEQQRQENTQLATAITEMSSSAQEVAQNTNDCADTAQRSQGVVREGQDKVAANSRSIQALAGEMASAAGVIAKLEQDSQQVGAVLDVIKAISEQTNLLALNAAIEAARAGEQGRGFAVVADEVRSLAGKTQSSANEISGMIANLQQASRQAVQAMQSGEARTRQAVEESEGAATTLSSTVNSFEDISQRAQQIAVAAQEQSHVTQEINELAVRIHSASEENARDAVNLNALGRAVQQAAARLEELSRGGR</sequence>
<feature type="domain" description="HAMP" evidence="13">
    <location>
        <begin position="340"/>
        <end position="393"/>
    </location>
</feature>
<name>A0A553GYC4_9PSED</name>
<keyword evidence="5 11" id="KW-1133">Transmembrane helix</keyword>
<dbReference type="EMBL" id="VJOY01000008">
    <property type="protein sequence ID" value="TRX74497.1"/>
    <property type="molecule type" value="Genomic_DNA"/>
</dbReference>
<evidence type="ECO:0000259" key="13">
    <source>
        <dbReference type="PROSITE" id="PS50885"/>
    </source>
</evidence>
<evidence type="ECO:0000256" key="8">
    <source>
        <dbReference type="ARBA" id="ARBA00029447"/>
    </source>
</evidence>
<evidence type="ECO:0000256" key="3">
    <source>
        <dbReference type="ARBA" id="ARBA00022481"/>
    </source>
</evidence>
<evidence type="ECO:0000256" key="6">
    <source>
        <dbReference type="ARBA" id="ARBA00023136"/>
    </source>
</evidence>
<dbReference type="PROSITE" id="PS50885">
    <property type="entry name" value="HAMP"/>
    <property type="match status" value="1"/>
</dbReference>
<dbReference type="SMART" id="SM00283">
    <property type="entry name" value="MA"/>
    <property type="match status" value="1"/>
</dbReference>
<evidence type="ECO:0000313" key="15">
    <source>
        <dbReference type="Proteomes" id="UP000315235"/>
    </source>
</evidence>
<comment type="subcellular location">
    <subcellularLocation>
        <location evidence="1">Cell membrane</location>
        <topology evidence="1">Multi-pass membrane protein</topology>
    </subcellularLocation>
</comment>
<dbReference type="Gene3D" id="3.30.450.20">
    <property type="entry name" value="PAS domain"/>
    <property type="match status" value="1"/>
</dbReference>
<feature type="transmembrane region" description="Helical" evidence="11">
    <location>
        <begin position="320"/>
        <end position="339"/>
    </location>
</feature>
<comment type="caution">
    <text evidence="14">The sequence shown here is derived from an EMBL/GenBank/DDBJ whole genome shotgun (WGS) entry which is preliminary data.</text>
</comment>
<dbReference type="CDD" id="cd11386">
    <property type="entry name" value="MCP_signal"/>
    <property type="match status" value="1"/>
</dbReference>
<evidence type="ECO:0000313" key="14">
    <source>
        <dbReference type="EMBL" id="TRX74497.1"/>
    </source>
</evidence>
<evidence type="ECO:0000256" key="1">
    <source>
        <dbReference type="ARBA" id="ARBA00004651"/>
    </source>
</evidence>
<dbReference type="Gene3D" id="1.10.287.950">
    <property type="entry name" value="Methyl-accepting chemotaxis protein"/>
    <property type="match status" value="1"/>
</dbReference>
<comment type="similarity">
    <text evidence="8">Belongs to the methyl-accepting chemotaxis (MCP) protein family.</text>
</comment>
<feature type="region of interest" description="Disordered" evidence="10">
    <location>
        <begin position="576"/>
        <end position="597"/>
    </location>
</feature>
<keyword evidence="6 11" id="KW-0472">Membrane</keyword>
<evidence type="ECO:0000256" key="4">
    <source>
        <dbReference type="ARBA" id="ARBA00022692"/>
    </source>
</evidence>
<dbReference type="GO" id="GO:0005886">
    <property type="term" value="C:plasma membrane"/>
    <property type="evidence" value="ECO:0007669"/>
    <property type="project" value="UniProtKB-SubCell"/>
</dbReference>
<dbReference type="GO" id="GO:0006935">
    <property type="term" value="P:chemotaxis"/>
    <property type="evidence" value="ECO:0007669"/>
    <property type="project" value="UniProtKB-ARBA"/>
</dbReference>
<accession>A0A553GYC4</accession>
<evidence type="ECO:0000256" key="7">
    <source>
        <dbReference type="ARBA" id="ARBA00023224"/>
    </source>
</evidence>
<evidence type="ECO:0000256" key="5">
    <source>
        <dbReference type="ARBA" id="ARBA00022989"/>
    </source>
</evidence>
<evidence type="ECO:0000256" key="2">
    <source>
        <dbReference type="ARBA" id="ARBA00022475"/>
    </source>
</evidence>
<dbReference type="InterPro" id="IPR004089">
    <property type="entry name" value="MCPsignal_dom"/>
</dbReference>
<dbReference type="OrthoDB" id="2489132at2"/>
<dbReference type="AlphaFoldDB" id="A0A553GYC4"/>
<keyword evidence="7 9" id="KW-0807">Transducer</keyword>
<reference evidence="14 15" key="1">
    <citation type="submission" date="2019-07" db="EMBL/GenBank/DDBJ databases">
        <title>Pseudomonas mangiferae sp. nov., isolated from bark of mango tree in Thailand.</title>
        <authorList>
            <person name="Srisuk N."/>
            <person name="Anurat P."/>
        </authorList>
    </citation>
    <scope>NUCLEOTIDE SEQUENCE [LARGE SCALE GENOMIC DNA]</scope>
    <source>
        <strain evidence="14 15">DMKU_BBB3-04</strain>
    </source>
</reference>
<dbReference type="Pfam" id="PF00015">
    <property type="entry name" value="MCPsignal"/>
    <property type="match status" value="1"/>
</dbReference>
<evidence type="ECO:0000256" key="10">
    <source>
        <dbReference type="SAM" id="MobiDB-lite"/>
    </source>
</evidence>
<evidence type="ECO:0000259" key="12">
    <source>
        <dbReference type="PROSITE" id="PS50111"/>
    </source>
</evidence>
<dbReference type="Proteomes" id="UP000315235">
    <property type="component" value="Unassembled WGS sequence"/>
</dbReference>
<dbReference type="Pfam" id="PF22673">
    <property type="entry name" value="MCP-like_PDC_1"/>
    <property type="match status" value="1"/>
</dbReference>
<dbReference type="PANTHER" id="PTHR32089:SF119">
    <property type="entry name" value="METHYL-ACCEPTING CHEMOTAXIS PROTEIN CTPL"/>
    <property type="match status" value="1"/>
</dbReference>
<feature type="domain" description="Methyl-accepting transducer" evidence="12">
    <location>
        <begin position="398"/>
        <end position="634"/>
    </location>
</feature>
<keyword evidence="2" id="KW-1003">Cell membrane</keyword>
<dbReference type="SUPFAM" id="SSF58104">
    <property type="entry name" value="Methyl-accepting chemotaxis protein (MCP) signaling domain"/>
    <property type="match status" value="1"/>
</dbReference>
<dbReference type="CDD" id="cd12913">
    <property type="entry name" value="PDC1_MCP_like"/>
    <property type="match status" value="1"/>
</dbReference>
<dbReference type="PANTHER" id="PTHR32089">
    <property type="entry name" value="METHYL-ACCEPTING CHEMOTAXIS PROTEIN MCPB"/>
    <property type="match status" value="1"/>
</dbReference>
<keyword evidence="15" id="KW-1185">Reference proteome</keyword>
<dbReference type="PROSITE" id="PS50111">
    <property type="entry name" value="CHEMOTAXIS_TRANSDUC_2"/>
    <property type="match status" value="1"/>
</dbReference>
<dbReference type="FunFam" id="1.10.287.950:FF:000001">
    <property type="entry name" value="Methyl-accepting chemotaxis sensory transducer"/>
    <property type="match status" value="1"/>
</dbReference>
<proteinExistence type="inferred from homology"/>
<protein>
    <submittedName>
        <fullName evidence="14">Methyl-accepting chemotaxis protein</fullName>
    </submittedName>
</protein>
<evidence type="ECO:0000256" key="11">
    <source>
        <dbReference type="SAM" id="Phobius"/>
    </source>
</evidence>
<keyword evidence="3" id="KW-0488">Methylation</keyword>